<protein>
    <submittedName>
        <fullName evidence="4">Adenylate cyclase, class 3</fullName>
    </submittedName>
</protein>
<dbReference type="EMBL" id="FNUS01000001">
    <property type="protein sequence ID" value="SEF79561.1"/>
    <property type="molecule type" value="Genomic_DNA"/>
</dbReference>
<reference evidence="5" key="1">
    <citation type="submission" date="2016-10" db="EMBL/GenBank/DDBJ databases">
        <authorList>
            <person name="Varghese N."/>
            <person name="Submissions S."/>
        </authorList>
    </citation>
    <scope>NUCLEOTIDE SEQUENCE [LARGE SCALE GENOMIC DNA]</scope>
    <source>
        <strain evidence="5">DSM 21580</strain>
    </source>
</reference>
<dbReference type="SUPFAM" id="SSF52172">
    <property type="entry name" value="CheY-like"/>
    <property type="match status" value="1"/>
</dbReference>
<dbReference type="SMART" id="SM00044">
    <property type="entry name" value="CYCc"/>
    <property type="match status" value="1"/>
</dbReference>
<evidence type="ECO:0000313" key="4">
    <source>
        <dbReference type="EMBL" id="SEF79561.1"/>
    </source>
</evidence>
<dbReference type="OrthoDB" id="2168082at2"/>
<dbReference type="Pfam" id="PF00211">
    <property type="entry name" value="Guanylate_cyc"/>
    <property type="match status" value="1"/>
</dbReference>
<dbReference type="InterPro" id="IPR011006">
    <property type="entry name" value="CheY-like_superfamily"/>
</dbReference>
<keyword evidence="1" id="KW-0597">Phosphoprotein</keyword>
<sequence>MTKILVADDEADLETLIRQKFRQKIREKTYVFVFAENGRVALEKIVAENDIDIVLCDINMPEMDGLTLLSKIGEQHPLMKTVMVSAYGDMENIRVAMNCGAFDFITKPVNFDDLEVTIEKTIEQVLQIKTTLKAIKENNILKMYVDKNVLSFMETREYESSFTANEMIEATVAFIDICGFTSISEKESPDAVVNLLNDYFDVMVKEIINQNGIIDKFMGDCVMAVFKGDYHLDRAIDASIAIKNHINNLPKNNGFSPEVSIGINSGEMISGNIGSATLKRLDFTVIGDVVNVSQRLQSAAKKGQILIPEACYEKVKSSFQCEKIGSINLKNKSDDIVIYEVIS</sequence>
<dbReference type="PANTHER" id="PTHR43081:SF1">
    <property type="entry name" value="ADENYLATE CYCLASE, TERMINAL-DIFFERENTIATION SPECIFIC"/>
    <property type="match status" value="1"/>
</dbReference>
<dbReference type="InterPro" id="IPR050697">
    <property type="entry name" value="Adenylyl/Guanylyl_Cyclase_3/4"/>
</dbReference>
<evidence type="ECO:0000259" key="2">
    <source>
        <dbReference type="PROSITE" id="PS50110"/>
    </source>
</evidence>
<feature type="modified residue" description="4-aspartylphosphate" evidence="1">
    <location>
        <position position="57"/>
    </location>
</feature>
<evidence type="ECO:0000259" key="3">
    <source>
        <dbReference type="PROSITE" id="PS50125"/>
    </source>
</evidence>
<feature type="domain" description="Guanylate cyclase" evidence="3">
    <location>
        <begin position="171"/>
        <end position="297"/>
    </location>
</feature>
<dbReference type="SMART" id="SM00448">
    <property type="entry name" value="REC"/>
    <property type="match status" value="1"/>
</dbReference>
<dbReference type="Gene3D" id="3.30.70.1230">
    <property type="entry name" value="Nucleotide cyclase"/>
    <property type="match status" value="1"/>
</dbReference>
<dbReference type="Proteomes" id="UP000236738">
    <property type="component" value="Unassembled WGS sequence"/>
</dbReference>
<dbReference type="AlphaFoldDB" id="A0A1H5UYM9"/>
<keyword evidence="5" id="KW-1185">Reference proteome</keyword>
<accession>A0A1H5UYM9</accession>
<dbReference type="PROSITE" id="PS50125">
    <property type="entry name" value="GUANYLATE_CYCLASE_2"/>
    <property type="match status" value="1"/>
</dbReference>
<proteinExistence type="predicted"/>
<dbReference type="PANTHER" id="PTHR43081">
    <property type="entry name" value="ADENYLATE CYCLASE, TERMINAL-DIFFERENTIATION SPECIFIC-RELATED"/>
    <property type="match status" value="1"/>
</dbReference>
<dbReference type="GO" id="GO:0004016">
    <property type="term" value="F:adenylate cyclase activity"/>
    <property type="evidence" value="ECO:0007669"/>
    <property type="project" value="UniProtKB-ARBA"/>
</dbReference>
<dbReference type="PROSITE" id="PS50110">
    <property type="entry name" value="RESPONSE_REGULATORY"/>
    <property type="match status" value="1"/>
</dbReference>
<name>A0A1H5UYM9_9FLAO</name>
<evidence type="ECO:0000256" key="1">
    <source>
        <dbReference type="PROSITE-ProRule" id="PRU00169"/>
    </source>
</evidence>
<organism evidence="4 5">
    <name type="scientific">Halpernia humi</name>
    <dbReference type="NCBI Taxonomy" id="493375"/>
    <lineage>
        <taxon>Bacteria</taxon>
        <taxon>Pseudomonadati</taxon>
        <taxon>Bacteroidota</taxon>
        <taxon>Flavobacteriia</taxon>
        <taxon>Flavobacteriales</taxon>
        <taxon>Weeksellaceae</taxon>
        <taxon>Chryseobacterium group</taxon>
        <taxon>Halpernia</taxon>
    </lineage>
</organism>
<dbReference type="GO" id="GO:0000160">
    <property type="term" value="P:phosphorelay signal transduction system"/>
    <property type="evidence" value="ECO:0007669"/>
    <property type="project" value="InterPro"/>
</dbReference>
<evidence type="ECO:0000313" key="5">
    <source>
        <dbReference type="Proteomes" id="UP000236738"/>
    </source>
</evidence>
<dbReference type="Pfam" id="PF00072">
    <property type="entry name" value="Response_reg"/>
    <property type="match status" value="1"/>
</dbReference>
<gene>
    <name evidence="4" type="ORF">SAMN05421847_0957</name>
</gene>
<dbReference type="InterPro" id="IPR001054">
    <property type="entry name" value="A/G_cyclase"/>
</dbReference>
<dbReference type="InterPro" id="IPR029787">
    <property type="entry name" value="Nucleotide_cyclase"/>
</dbReference>
<dbReference type="RefSeq" id="WP_103912925.1">
    <property type="nucleotide sequence ID" value="NZ_FNUS01000001.1"/>
</dbReference>
<dbReference type="GO" id="GO:0009190">
    <property type="term" value="P:cyclic nucleotide biosynthetic process"/>
    <property type="evidence" value="ECO:0007669"/>
    <property type="project" value="InterPro"/>
</dbReference>
<dbReference type="CDD" id="cd17536">
    <property type="entry name" value="REC_YesN-like"/>
    <property type="match status" value="1"/>
</dbReference>
<dbReference type="InterPro" id="IPR001789">
    <property type="entry name" value="Sig_transdc_resp-reg_receiver"/>
</dbReference>
<dbReference type="Gene3D" id="3.40.50.2300">
    <property type="match status" value="1"/>
</dbReference>
<dbReference type="CDD" id="cd07302">
    <property type="entry name" value="CHD"/>
    <property type="match status" value="1"/>
</dbReference>
<dbReference type="SUPFAM" id="SSF55073">
    <property type="entry name" value="Nucleotide cyclase"/>
    <property type="match status" value="1"/>
</dbReference>
<feature type="domain" description="Response regulatory" evidence="2">
    <location>
        <begin position="3"/>
        <end position="122"/>
    </location>
</feature>